<dbReference type="InterPro" id="IPR045891">
    <property type="entry name" value="ZIP9"/>
</dbReference>
<dbReference type="GO" id="GO:0012505">
    <property type="term" value="C:endomembrane system"/>
    <property type="evidence" value="ECO:0007669"/>
    <property type="project" value="UniProtKB-SubCell"/>
</dbReference>
<keyword evidence="2" id="KW-1133">Transmembrane helix</keyword>
<sequence length="239" mass="25910">MILIFSVLFLSALLGGVAARYVNGGTSIRYPLIFAGSFLFSITIIHILPEVFTLSANPMKIGLYVLFGFFFQQLLEYFTSGIEHGHAHAQEDMSVGGRLGLLVALVIHSFLEGALLTHDSPFHDHHDSHSVLIGIVLHKVPAAFALVTTFKNGAKVSAGLWVILLVFSLSSPLGFLLSDQVLHMSSDQLVILFAFVSGSFLHISTTIFVETSPNHHFGLKKFLVSVLGAGLAIVAEHML</sequence>
<dbReference type="PANTHER" id="PTHR16133">
    <property type="entry name" value="SOLUTE CARRIER FAMILY 39 ZINC TRANSPORTER , MEMBER 9-RELATED"/>
    <property type="match status" value="1"/>
</dbReference>
<keyword evidence="2" id="KW-0812">Transmembrane</keyword>
<proteinExistence type="predicted"/>
<evidence type="ECO:0000313" key="3">
    <source>
        <dbReference type="EMBL" id="REE05926.1"/>
    </source>
</evidence>
<gene>
    <name evidence="3" type="ORF">C7460_101445</name>
</gene>
<dbReference type="GO" id="GO:0006829">
    <property type="term" value="P:zinc ion transport"/>
    <property type="evidence" value="ECO:0007669"/>
    <property type="project" value="InterPro"/>
</dbReference>
<dbReference type="OrthoDB" id="654481at2"/>
<dbReference type="PANTHER" id="PTHR16133:SF0">
    <property type="entry name" value="ZINC_IRON REGULATED TRANSPORTER-RELATED PROTEIN 102B, ISOFORM E"/>
    <property type="match status" value="1"/>
</dbReference>
<keyword evidence="4" id="KW-1185">Reference proteome</keyword>
<evidence type="ECO:0008006" key="5">
    <source>
        <dbReference type="Google" id="ProtNLM"/>
    </source>
</evidence>
<evidence type="ECO:0000313" key="4">
    <source>
        <dbReference type="Proteomes" id="UP000256779"/>
    </source>
</evidence>
<comment type="caution">
    <text evidence="3">The sequence shown here is derived from an EMBL/GenBank/DDBJ whole genome shotgun (WGS) entry which is preliminary data.</text>
</comment>
<feature type="transmembrane region" description="Helical" evidence="2">
    <location>
        <begin position="99"/>
        <end position="118"/>
    </location>
</feature>
<accession>A0A3D9LJV3</accession>
<evidence type="ECO:0000256" key="2">
    <source>
        <dbReference type="SAM" id="Phobius"/>
    </source>
</evidence>
<dbReference type="EMBL" id="QREG01000001">
    <property type="protein sequence ID" value="REE05926.1"/>
    <property type="molecule type" value="Genomic_DNA"/>
</dbReference>
<dbReference type="GO" id="GO:0046873">
    <property type="term" value="F:metal ion transmembrane transporter activity"/>
    <property type="evidence" value="ECO:0007669"/>
    <property type="project" value="InterPro"/>
</dbReference>
<protein>
    <recommendedName>
        <fullName evidence="5">Zinc transporter ZupT</fullName>
    </recommendedName>
</protein>
<feature type="transmembrane region" description="Helical" evidence="2">
    <location>
        <begin position="28"/>
        <end position="49"/>
    </location>
</feature>
<feature type="transmembrane region" description="Helical" evidence="2">
    <location>
        <begin position="130"/>
        <end position="150"/>
    </location>
</feature>
<comment type="subcellular location">
    <subcellularLocation>
        <location evidence="1">Endomembrane system</location>
        <topology evidence="1">Multi-pass membrane protein</topology>
    </subcellularLocation>
</comment>
<feature type="transmembrane region" description="Helical" evidence="2">
    <location>
        <begin position="189"/>
        <end position="209"/>
    </location>
</feature>
<feature type="transmembrane region" description="Helical" evidence="2">
    <location>
        <begin position="156"/>
        <end position="177"/>
    </location>
</feature>
<dbReference type="AlphaFoldDB" id="A0A3D9LJV3"/>
<name>A0A3D9LJV3_MARFU</name>
<feature type="transmembrane region" description="Helical" evidence="2">
    <location>
        <begin position="61"/>
        <end position="79"/>
    </location>
</feature>
<keyword evidence="2" id="KW-0472">Membrane</keyword>
<dbReference type="Proteomes" id="UP000256779">
    <property type="component" value="Unassembled WGS sequence"/>
</dbReference>
<dbReference type="RefSeq" id="WP_115866420.1">
    <property type="nucleotide sequence ID" value="NZ_QREG01000001.1"/>
</dbReference>
<evidence type="ECO:0000256" key="1">
    <source>
        <dbReference type="ARBA" id="ARBA00004127"/>
    </source>
</evidence>
<organism evidence="3 4">
    <name type="scientific">Marinoscillum furvescens DSM 4134</name>
    <dbReference type="NCBI Taxonomy" id="1122208"/>
    <lineage>
        <taxon>Bacteria</taxon>
        <taxon>Pseudomonadati</taxon>
        <taxon>Bacteroidota</taxon>
        <taxon>Cytophagia</taxon>
        <taxon>Cytophagales</taxon>
        <taxon>Reichenbachiellaceae</taxon>
        <taxon>Marinoscillum</taxon>
    </lineage>
</organism>
<reference evidence="3 4" key="1">
    <citation type="submission" date="2018-07" db="EMBL/GenBank/DDBJ databases">
        <title>Genomic Encyclopedia of Type Strains, Phase IV (KMG-IV): sequencing the most valuable type-strain genomes for metagenomic binning, comparative biology and taxonomic classification.</title>
        <authorList>
            <person name="Goeker M."/>
        </authorList>
    </citation>
    <scope>NUCLEOTIDE SEQUENCE [LARGE SCALE GENOMIC DNA]</scope>
    <source>
        <strain evidence="3 4">DSM 4134</strain>
    </source>
</reference>